<name>A0A1Z4VQ26_9GAMM</name>
<dbReference type="AlphaFoldDB" id="A0A1Z4VQ26"/>
<evidence type="ECO:0000313" key="1">
    <source>
        <dbReference type="EMBL" id="BAZ93739.1"/>
    </source>
</evidence>
<dbReference type="KEGG" id="ttc:FOKN1_1341"/>
<reference evidence="1 2" key="1">
    <citation type="submission" date="2017-05" db="EMBL/GenBank/DDBJ databases">
        <title>Thiocyanate degradation by Thiohalobacter thiocyanaticus FOKN1.</title>
        <authorList>
            <person name="Oshiki M."/>
            <person name="Fukushima T."/>
            <person name="Kawano S."/>
            <person name="Nakagawa J."/>
        </authorList>
    </citation>
    <scope>NUCLEOTIDE SEQUENCE [LARGE SCALE GENOMIC DNA]</scope>
    <source>
        <strain evidence="1 2">FOKN1</strain>
    </source>
</reference>
<dbReference type="EMBL" id="AP018052">
    <property type="protein sequence ID" value="BAZ93739.1"/>
    <property type="molecule type" value="Genomic_DNA"/>
</dbReference>
<accession>A0A1Z4VQ26</accession>
<dbReference type="GO" id="GO:0016301">
    <property type="term" value="F:kinase activity"/>
    <property type="evidence" value="ECO:0007669"/>
    <property type="project" value="UniProtKB-KW"/>
</dbReference>
<protein>
    <submittedName>
        <fullName evidence="1">Acetate kinase</fullName>
    </submittedName>
</protein>
<dbReference type="RefSeq" id="WP_096365909.1">
    <property type="nucleotide sequence ID" value="NZ_AP018052.1"/>
</dbReference>
<proteinExistence type="predicted"/>
<keyword evidence="1" id="KW-0418">Kinase</keyword>
<keyword evidence="2" id="KW-1185">Reference proteome</keyword>
<evidence type="ECO:0000313" key="2">
    <source>
        <dbReference type="Proteomes" id="UP000218765"/>
    </source>
</evidence>
<gene>
    <name evidence="1" type="ORF">FOKN1_1341</name>
</gene>
<organism evidence="1 2">
    <name type="scientific">Thiohalobacter thiocyanaticus</name>
    <dbReference type="NCBI Taxonomy" id="585455"/>
    <lineage>
        <taxon>Bacteria</taxon>
        <taxon>Pseudomonadati</taxon>
        <taxon>Pseudomonadota</taxon>
        <taxon>Gammaproteobacteria</taxon>
        <taxon>Thiohalobacterales</taxon>
        <taxon>Thiohalobacteraceae</taxon>
        <taxon>Thiohalobacter</taxon>
    </lineage>
</organism>
<keyword evidence="1" id="KW-0808">Transferase</keyword>
<dbReference type="Proteomes" id="UP000218765">
    <property type="component" value="Chromosome"/>
</dbReference>
<sequence>MKLTTRQKHEMGVKMISGYLGQREINHTVVDKDPNIDIHLPDHNKSIKVICNHSRSPSVKVGKDFEPLEGVLYLVVAPTDKNNLGFTCRGGERDEIEQSLISFMTPGAPKNIDVKSLPGINIDRHVQNR</sequence>